<dbReference type="InterPro" id="IPR013597">
    <property type="entry name" value="Mat_intron_G2"/>
</dbReference>
<dbReference type="Pfam" id="PF08388">
    <property type="entry name" value="GIIM"/>
    <property type="match status" value="1"/>
</dbReference>
<reference evidence="3" key="1">
    <citation type="journal article" date="2020" name="mSystems">
        <title>Genome- and Community-Level Interaction Insights into Carbon Utilization and Element Cycling Functions of Hydrothermarchaeota in Hydrothermal Sediment.</title>
        <authorList>
            <person name="Zhou Z."/>
            <person name="Liu Y."/>
            <person name="Xu W."/>
            <person name="Pan J."/>
            <person name="Luo Z.H."/>
            <person name="Li M."/>
        </authorList>
    </citation>
    <scope>NUCLEOTIDE SEQUENCE [LARGE SCALE GENOMIC DNA]</scope>
    <source>
        <strain evidence="3">HyVt-380</strain>
    </source>
</reference>
<gene>
    <name evidence="3" type="primary">ltrA</name>
    <name evidence="3" type="ORF">ENI26_01505</name>
</gene>
<organism evidence="3">
    <name type="scientific">Methylophaga aminisulfidivorans</name>
    <dbReference type="NCBI Taxonomy" id="230105"/>
    <lineage>
        <taxon>Bacteria</taxon>
        <taxon>Pseudomonadati</taxon>
        <taxon>Pseudomonadota</taxon>
        <taxon>Gammaproteobacteria</taxon>
        <taxon>Thiotrichales</taxon>
        <taxon>Piscirickettsiaceae</taxon>
        <taxon>Methylophaga</taxon>
    </lineage>
</organism>
<dbReference type="InterPro" id="IPR000477">
    <property type="entry name" value="RT_dom"/>
</dbReference>
<dbReference type="CDD" id="cd01651">
    <property type="entry name" value="RT_G2_intron"/>
    <property type="match status" value="1"/>
</dbReference>
<dbReference type="AlphaFoldDB" id="A0A7C1ZFY6"/>
<dbReference type="PANTHER" id="PTHR34047:SF10">
    <property type="entry name" value="GROUP II INTRON-ASSOCIATED OPEN READING FRAME"/>
    <property type="match status" value="1"/>
</dbReference>
<dbReference type="Gene3D" id="1.10.30.50">
    <property type="match status" value="1"/>
</dbReference>
<dbReference type="Pfam" id="PF01844">
    <property type="entry name" value="HNH"/>
    <property type="match status" value="1"/>
</dbReference>
<dbReference type="GO" id="GO:0003676">
    <property type="term" value="F:nucleic acid binding"/>
    <property type="evidence" value="ECO:0007669"/>
    <property type="project" value="InterPro"/>
</dbReference>
<dbReference type="EMBL" id="DRHY01000037">
    <property type="protein sequence ID" value="HEC73028.1"/>
    <property type="molecule type" value="Genomic_DNA"/>
</dbReference>
<dbReference type="Proteomes" id="UP000886384">
    <property type="component" value="Unassembled WGS sequence"/>
</dbReference>
<dbReference type="InterPro" id="IPR030931">
    <property type="entry name" value="Group_II_RT_mat"/>
</dbReference>
<keyword evidence="3" id="KW-0808">Transferase</keyword>
<dbReference type="GO" id="GO:0003964">
    <property type="term" value="F:RNA-directed DNA polymerase activity"/>
    <property type="evidence" value="ECO:0007669"/>
    <property type="project" value="UniProtKB-KW"/>
</dbReference>
<sequence length="561" mass="64201">MQMNCSYEQCAPINEAQCWSNIDWKAAKRYVGSLQARIVKAVKQGRKGKVKSLQWLLTHSFYAKALAVKQVTENKGRKTSGVDGETWQSATKKWRAISSLKRSGYKASPLRRVFIPKSNGQKRPLGIPTMLDRGMQALYLLAVEPEVETNSDGNSFGFRKQRSCADAIEQCFKVLCRKRAGEWVLDADIKGCFDNISHEWMLKHLNIDKPILSQWLNAGFMESGKVYPTLAGTPQGGIISPTLMNMVLNQLQGTIEEASGVKRGKHREIRSNVKRVSVIRYADDFVVTAHSQAFLVDTILPCINEFMSQRGLALSPEKTHVRHISEGFDFLGQNLRKYNGKLLVKPSSKSVLHLMNKLRLTITKYRSSRQDRLIFQLNPILRGWCNYHRHSVAKEVFCKIDSDIWLLLWKWACRRHPRKGKYWIRARYFHSVGARNWTFCTGDKQIGLFRLAAMPIVRHPKINSDANPYDPTHETYFESRLDVLVNSRNKERLHRLLSRQNGECLYCKEKITAKTGWNIHRLVPLYLGGDNKASNTVVVHPYCHNSIHRGQNTAAPSYMAL</sequence>
<dbReference type="InterPro" id="IPR025960">
    <property type="entry name" value="RVT_N"/>
</dbReference>
<dbReference type="PROSITE" id="PS50878">
    <property type="entry name" value="RT_POL"/>
    <property type="match status" value="1"/>
</dbReference>
<dbReference type="InterPro" id="IPR002711">
    <property type="entry name" value="HNH"/>
</dbReference>
<dbReference type="NCBIfam" id="TIGR04416">
    <property type="entry name" value="group_II_RT_mat"/>
    <property type="match status" value="1"/>
</dbReference>
<comment type="caution">
    <text evidence="3">The sequence shown here is derived from an EMBL/GenBank/DDBJ whole genome shotgun (WGS) entry which is preliminary data.</text>
</comment>
<dbReference type="Pfam" id="PF00078">
    <property type="entry name" value="RVT_1"/>
    <property type="match status" value="1"/>
</dbReference>
<dbReference type="EC" id="2.7.7.49" evidence="3"/>
<dbReference type="SMART" id="SM00507">
    <property type="entry name" value="HNHc"/>
    <property type="match status" value="1"/>
</dbReference>
<name>A0A7C1ZFY6_9GAMM</name>
<accession>A0A7C1ZFY6</accession>
<protein>
    <submittedName>
        <fullName evidence="3">Group II intron reverse transcriptase/maturase</fullName>
        <ecNumber evidence="3">2.7.7.49</ecNumber>
    </submittedName>
</protein>
<feature type="domain" description="Reverse transcriptase" evidence="2">
    <location>
        <begin position="96"/>
        <end position="335"/>
    </location>
</feature>
<evidence type="ECO:0000256" key="1">
    <source>
        <dbReference type="ARBA" id="ARBA00034120"/>
    </source>
</evidence>
<comment type="similarity">
    <text evidence="1">Belongs to the bacterial reverse transcriptase family.</text>
</comment>
<dbReference type="Pfam" id="PF13655">
    <property type="entry name" value="RVT_N"/>
    <property type="match status" value="1"/>
</dbReference>
<dbReference type="PANTHER" id="PTHR34047">
    <property type="entry name" value="NUCLEAR INTRON MATURASE 1, MITOCHONDRIAL-RELATED"/>
    <property type="match status" value="1"/>
</dbReference>
<keyword evidence="3" id="KW-0548">Nucleotidyltransferase</keyword>
<dbReference type="InterPro" id="IPR051083">
    <property type="entry name" value="GrpII_Intron_Splice-Mob/Def"/>
</dbReference>
<dbReference type="InterPro" id="IPR043502">
    <property type="entry name" value="DNA/RNA_pol_sf"/>
</dbReference>
<dbReference type="SUPFAM" id="SSF56672">
    <property type="entry name" value="DNA/RNA polymerases"/>
    <property type="match status" value="1"/>
</dbReference>
<keyword evidence="3" id="KW-0695">RNA-directed DNA polymerase</keyword>
<dbReference type="GO" id="GO:0004519">
    <property type="term" value="F:endonuclease activity"/>
    <property type="evidence" value="ECO:0007669"/>
    <property type="project" value="InterPro"/>
</dbReference>
<dbReference type="InterPro" id="IPR003615">
    <property type="entry name" value="HNH_nuc"/>
</dbReference>
<dbReference type="GO" id="GO:0008270">
    <property type="term" value="F:zinc ion binding"/>
    <property type="evidence" value="ECO:0007669"/>
    <property type="project" value="InterPro"/>
</dbReference>
<proteinExistence type="inferred from homology"/>
<evidence type="ECO:0000313" key="3">
    <source>
        <dbReference type="EMBL" id="HEC73028.1"/>
    </source>
</evidence>
<evidence type="ECO:0000259" key="2">
    <source>
        <dbReference type="PROSITE" id="PS50878"/>
    </source>
</evidence>